<dbReference type="EMBL" id="JACOOT010000031">
    <property type="protein sequence ID" value="MBC5652007.1"/>
    <property type="molecule type" value="Genomic_DNA"/>
</dbReference>
<name>A0A8I0AHI8_9FIRM</name>
<organism evidence="1 2">
    <name type="scientific">Blautia segnis</name>
    <dbReference type="NCBI Taxonomy" id="2763030"/>
    <lineage>
        <taxon>Bacteria</taxon>
        <taxon>Bacillati</taxon>
        <taxon>Bacillota</taxon>
        <taxon>Clostridia</taxon>
        <taxon>Lachnospirales</taxon>
        <taxon>Lachnospiraceae</taxon>
        <taxon>Blautia</taxon>
    </lineage>
</organism>
<dbReference type="InterPro" id="IPR012504">
    <property type="entry name" value="Spore_YabP"/>
</dbReference>
<dbReference type="GO" id="GO:0030435">
    <property type="term" value="P:sporulation resulting in formation of a cellular spore"/>
    <property type="evidence" value="ECO:0007669"/>
    <property type="project" value="InterPro"/>
</dbReference>
<dbReference type="AlphaFoldDB" id="A0A8I0AHI8"/>
<reference evidence="1 2" key="1">
    <citation type="submission" date="2020-08" db="EMBL/GenBank/DDBJ databases">
        <title>Genome public.</title>
        <authorList>
            <person name="Liu C."/>
            <person name="Sun Q."/>
        </authorList>
    </citation>
    <scope>NUCLEOTIDE SEQUENCE [LARGE SCALE GENOMIC DNA]</scope>
    <source>
        <strain evidence="1 2">BX17</strain>
    </source>
</reference>
<accession>A0A8I0AHI8</accession>
<dbReference type="InterPro" id="IPR038705">
    <property type="entry name" value="YabP_sf"/>
</dbReference>
<keyword evidence="2" id="KW-1185">Reference proteome</keyword>
<dbReference type="Gene3D" id="2.60.40.2000">
    <property type="match status" value="1"/>
</dbReference>
<dbReference type="NCBIfam" id="TIGR02892">
    <property type="entry name" value="spore_yabP"/>
    <property type="match status" value="1"/>
</dbReference>
<sequence>MEEKSVNTSHRLTLDNRKEAFVTGVKDVVSFDEKEILLQTADGRLQIRGSQLHVKGLNLEKGEAALAGHVDSLVYLSKDSVRKEEPLLKRMFR</sequence>
<dbReference type="Pfam" id="PF07873">
    <property type="entry name" value="YabP"/>
    <property type="match status" value="1"/>
</dbReference>
<proteinExistence type="predicted"/>
<comment type="caution">
    <text evidence="1">The sequence shown here is derived from an EMBL/GenBank/DDBJ whole genome shotgun (WGS) entry which is preliminary data.</text>
</comment>
<evidence type="ECO:0000313" key="1">
    <source>
        <dbReference type="EMBL" id="MBC5652007.1"/>
    </source>
</evidence>
<dbReference type="RefSeq" id="WP_021926450.1">
    <property type="nucleotide sequence ID" value="NZ_JACOOT010000031.1"/>
</dbReference>
<gene>
    <name evidence="1" type="primary">yabP</name>
    <name evidence="1" type="ORF">H8S54_13040</name>
</gene>
<dbReference type="InterPro" id="IPR022476">
    <property type="entry name" value="Spore_YabP/YqfC"/>
</dbReference>
<evidence type="ECO:0000313" key="2">
    <source>
        <dbReference type="Proteomes" id="UP000652847"/>
    </source>
</evidence>
<protein>
    <submittedName>
        <fullName evidence="1">Sporulation protein YabP</fullName>
    </submittedName>
</protein>
<dbReference type="Proteomes" id="UP000652847">
    <property type="component" value="Unassembled WGS sequence"/>
</dbReference>
<dbReference type="PIRSF" id="PIRSF011576">
    <property type="entry name" value="YabP"/>
    <property type="match status" value="1"/>
</dbReference>